<evidence type="ECO:0000256" key="4">
    <source>
        <dbReference type="ARBA" id="ARBA00022617"/>
    </source>
</evidence>
<evidence type="ECO:0000256" key="8">
    <source>
        <dbReference type="ARBA" id="ARBA00023002"/>
    </source>
</evidence>
<dbReference type="InterPro" id="IPR001128">
    <property type="entry name" value="Cyt_P450"/>
</dbReference>
<keyword evidence="7 14" id="KW-1133">Transmembrane helix</keyword>
<dbReference type="PANTHER" id="PTHR47944">
    <property type="entry name" value="CYTOCHROME P450 98A9"/>
    <property type="match status" value="1"/>
</dbReference>
<dbReference type="GO" id="GO:0005506">
    <property type="term" value="F:iron ion binding"/>
    <property type="evidence" value="ECO:0007669"/>
    <property type="project" value="InterPro"/>
</dbReference>
<evidence type="ECO:0000256" key="10">
    <source>
        <dbReference type="ARBA" id="ARBA00023033"/>
    </source>
</evidence>
<accession>A0AAV5KME6</accession>
<evidence type="ECO:0000256" key="3">
    <source>
        <dbReference type="ARBA" id="ARBA00010617"/>
    </source>
</evidence>
<gene>
    <name evidence="15" type="ORF">SLEP1_g35171</name>
</gene>
<name>A0AAV5KME6_9ROSI</name>
<feature type="transmembrane region" description="Helical" evidence="14">
    <location>
        <begin position="9"/>
        <end position="27"/>
    </location>
</feature>
<dbReference type="EMBL" id="BPVZ01000070">
    <property type="protein sequence ID" value="GKV25777.1"/>
    <property type="molecule type" value="Genomic_DNA"/>
</dbReference>
<evidence type="ECO:0000313" key="16">
    <source>
        <dbReference type="Proteomes" id="UP001054252"/>
    </source>
</evidence>
<protein>
    <recommendedName>
        <fullName evidence="17">Cytochrome P450</fullName>
    </recommendedName>
</protein>
<keyword evidence="9 12" id="KW-0408">Iron</keyword>
<feature type="binding site" description="axial binding residue" evidence="12">
    <location>
        <position position="395"/>
    </location>
    <ligand>
        <name>heme</name>
        <dbReference type="ChEBI" id="CHEBI:30413"/>
    </ligand>
    <ligandPart>
        <name>Fe</name>
        <dbReference type="ChEBI" id="CHEBI:18248"/>
    </ligandPart>
</feature>
<keyword evidence="8 13" id="KW-0560">Oxidoreductase</keyword>
<comment type="similarity">
    <text evidence="3 13">Belongs to the cytochrome P450 family.</text>
</comment>
<evidence type="ECO:0000256" key="14">
    <source>
        <dbReference type="SAM" id="Phobius"/>
    </source>
</evidence>
<keyword evidence="10 13" id="KW-0503">Monooxygenase</keyword>
<dbReference type="PROSITE" id="PS00086">
    <property type="entry name" value="CYTOCHROME_P450"/>
    <property type="match status" value="1"/>
</dbReference>
<evidence type="ECO:0000313" key="15">
    <source>
        <dbReference type="EMBL" id="GKV25777.1"/>
    </source>
</evidence>
<dbReference type="Gene3D" id="1.10.630.10">
    <property type="entry name" value="Cytochrome P450"/>
    <property type="match status" value="1"/>
</dbReference>
<dbReference type="SUPFAM" id="SSF48264">
    <property type="entry name" value="Cytochrome P450"/>
    <property type="match status" value="1"/>
</dbReference>
<keyword evidence="11 14" id="KW-0472">Membrane</keyword>
<keyword evidence="5 14" id="KW-0812">Transmembrane</keyword>
<reference evidence="15 16" key="1">
    <citation type="journal article" date="2021" name="Commun. Biol.">
        <title>The genome of Shorea leprosula (Dipterocarpaceae) highlights the ecological relevance of drought in aseasonal tropical rainforests.</title>
        <authorList>
            <person name="Ng K.K.S."/>
            <person name="Kobayashi M.J."/>
            <person name="Fawcett J.A."/>
            <person name="Hatakeyama M."/>
            <person name="Paape T."/>
            <person name="Ng C.H."/>
            <person name="Ang C.C."/>
            <person name="Tnah L.H."/>
            <person name="Lee C.T."/>
            <person name="Nishiyama T."/>
            <person name="Sese J."/>
            <person name="O'Brien M.J."/>
            <person name="Copetti D."/>
            <person name="Mohd Noor M.I."/>
            <person name="Ong R.C."/>
            <person name="Putra M."/>
            <person name="Sireger I.Z."/>
            <person name="Indrioko S."/>
            <person name="Kosugi Y."/>
            <person name="Izuno A."/>
            <person name="Isagi Y."/>
            <person name="Lee S.L."/>
            <person name="Shimizu K.K."/>
        </authorList>
    </citation>
    <scope>NUCLEOTIDE SEQUENCE [LARGE SCALE GENOMIC DNA]</scope>
    <source>
        <strain evidence="15">214</strain>
    </source>
</reference>
<dbReference type="InterPro" id="IPR017972">
    <property type="entry name" value="Cyt_P450_CS"/>
</dbReference>
<keyword evidence="4 12" id="KW-0349">Heme</keyword>
<comment type="subcellular location">
    <subcellularLocation>
        <location evidence="2">Membrane</location>
        <topology evidence="2">Single-pass membrane protein</topology>
    </subcellularLocation>
</comment>
<evidence type="ECO:0000256" key="11">
    <source>
        <dbReference type="ARBA" id="ARBA00023136"/>
    </source>
</evidence>
<evidence type="ECO:0000256" key="13">
    <source>
        <dbReference type="RuleBase" id="RU000461"/>
    </source>
</evidence>
<proteinExistence type="inferred from homology"/>
<comment type="caution">
    <text evidence="15">The sequence shown here is derived from an EMBL/GenBank/DDBJ whole genome shotgun (WGS) entry which is preliminary data.</text>
</comment>
<dbReference type="AlphaFoldDB" id="A0AAV5KME6"/>
<keyword evidence="6 12" id="KW-0479">Metal-binding</keyword>
<keyword evidence="16" id="KW-1185">Reference proteome</keyword>
<dbReference type="GO" id="GO:0004497">
    <property type="term" value="F:monooxygenase activity"/>
    <property type="evidence" value="ECO:0007669"/>
    <property type="project" value="UniProtKB-KW"/>
</dbReference>
<dbReference type="GO" id="GO:0020037">
    <property type="term" value="F:heme binding"/>
    <property type="evidence" value="ECO:0007669"/>
    <property type="project" value="InterPro"/>
</dbReference>
<dbReference type="Pfam" id="PF00067">
    <property type="entry name" value="p450"/>
    <property type="match status" value="1"/>
</dbReference>
<evidence type="ECO:0000256" key="12">
    <source>
        <dbReference type="PIRSR" id="PIRSR602401-1"/>
    </source>
</evidence>
<evidence type="ECO:0000256" key="9">
    <source>
        <dbReference type="ARBA" id="ARBA00023004"/>
    </source>
</evidence>
<dbReference type="PRINTS" id="PR00385">
    <property type="entry name" value="P450"/>
</dbReference>
<organism evidence="15 16">
    <name type="scientific">Rubroshorea leprosula</name>
    <dbReference type="NCBI Taxonomy" id="152421"/>
    <lineage>
        <taxon>Eukaryota</taxon>
        <taxon>Viridiplantae</taxon>
        <taxon>Streptophyta</taxon>
        <taxon>Embryophyta</taxon>
        <taxon>Tracheophyta</taxon>
        <taxon>Spermatophyta</taxon>
        <taxon>Magnoliopsida</taxon>
        <taxon>eudicotyledons</taxon>
        <taxon>Gunneridae</taxon>
        <taxon>Pentapetalae</taxon>
        <taxon>rosids</taxon>
        <taxon>malvids</taxon>
        <taxon>Malvales</taxon>
        <taxon>Dipterocarpaceae</taxon>
        <taxon>Rubroshorea</taxon>
    </lineage>
</organism>
<dbReference type="GO" id="GO:0016020">
    <property type="term" value="C:membrane"/>
    <property type="evidence" value="ECO:0007669"/>
    <property type="project" value="UniProtKB-SubCell"/>
</dbReference>
<dbReference type="InterPro" id="IPR036396">
    <property type="entry name" value="Cyt_P450_sf"/>
</dbReference>
<evidence type="ECO:0000256" key="7">
    <source>
        <dbReference type="ARBA" id="ARBA00022989"/>
    </source>
</evidence>
<dbReference type="GO" id="GO:0016705">
    <property type="term" value="F:oxidoreductase activity, acting on paired donors, with incorporation or reduction of molecular oxygen"/>
    <property type="evidence" value="ECO:0007669"/>
    <property type="project" value="InterPro"/>
</dbReference>
<comment type="cofactor">
    <cofactor evidence="1 12">
        <name>heme</name>
        <dbReference type="ChEBI" id="CHEBI:30413"/>
    </cofactor>
</comment>
<sequence length="458" mass="52202">MANLQEQEYLLLLPFFLASIILFRTIFNKVQNKAPLPPSPPALPIIGHIHHLIPHQAFHKLSTRYGPLIYFFIGSKPSALASTPDVAKEILKTNEAYILNRPKVANLDFLTYEQLSHVRHEEIRRFLRLMLKKSMAAEAVDVGAELMRLANNIMSRMLLRQRCSDSKSEADEGFGKRLKDAHNRFDLMMERIMKEHEDERNKRNEKAVDGDHAAEKDILDILLDKYEDERSELRLTRENKKAFIMNIFRAGTDTSSATVEWGLSELINHPDVMEKARQEINIVVGKNRVVEESNFANLPYLQAVIKEVLRLHPTGPLVVRESSEDCTVAGYRIPAKTRVFVNLWLIGRDPNHWENPREFRPERFLSEEWNPEIPMLDLRGQNFHLLPFGSGRRSCPGATFALQFVPTTLVAIIKCFELRVGDGGNGPVDMDEGPGLTLPRANSLVCVTVARLNPFPSI</sequence>
<dbReference type="Proteomes" id="UP001054252">
    <property type="component" value="Unassembled WGS sequence"/>
</dbReference>
<evidence type="ECO:0008006" key="17">
    <source>
        <dbReference type="Google" id="ProtNLM"/>
    </source>
</evidence>
<evidence type="ECO:0000256" key="2">
    <source>
        <dbReference type="ARBA" id="ARBA00004167"/>
    </source>
</evidence>
<dbReference type="PANTHER" id="PTHR47944:SF17">
    <property type="entry name" value="3,9-DIHYDROXYPTEROCARPAN 6A-MONOOXYGENASE"/>
    <property type="match status" value="1"/>
</dbReference>
<evidence type="ECO:0000256" key="6">
    <source>
        <dbReference type="ARBA" id="ARBA00022723"/>
    </source>
</evidence>
<evidence type="ECO:0000256" key="5">
    <source>
        <dbReference type="ARBA" id="ARBA00022692"/>
    </source>
</evidence>
<dbReference type="InterPro" id="IPR002401">
    <property type="entry name" value="Cyt_P450_E_grp-I"/>
</dbReference>
<evidence type="ECO:0000256" key="1">
    <source>
        <dbReference type="ARBA" id="ARBA00001971"/>
    </source>
</evidence>
<dbReference type="PRINTS" id="PR00463">
    <property type="entry name" value="EP450I"/>
</dbReference>